<dbReference type="OrthoDB" id="1915051at2"/>
<comment type="caution">
    <text evidence="1">The sequence shown here is derived from an EMBL/GenBank/DDBJ whole genome shotgun (WGS) entry which is preliminary data.</text>
</comment>
<keyword evidence="2" id="KW-1185">Reference proteome</keyword>
<dbReference type="Proteomes" id="UP000095256">
    <property type="component" value="Unassembled WGS sequence"/>
</dbReference>
<dbReference type="RefSeq" id="WP_069697118.1">
    <property type="nucleotide sequence ID" value="NZ_JAGGMA010000003.1"/>
</dbReference>
<proteinExistence type="predicted"/>
<dbReference type="STRING" id="762845.BCR26_01180"/>
<organism evidence="1 2">
    <name type="scientific">Enterococcus rivorum</name>
    <dbReference type="NCBI Taxonomy" id="762845"/>
    <lineage>
        <taxon>Bacteria</taxon>
        <taxon>Bacillati</taxon>
        <taxon>Bacillota</taxon>
        <taxon>Bacilli</taxon>
        <taxon>Lactobacillales</taxon>
        <taxon>Enterococcaceae</taxon>
        <taxon>Enterococcus</taxon>
    </lineage>
</organism>
<evidence type="ECO:0000313" key="2">
    <source>
        <dbReference type="Proteomes" id="UP000095256"/>
    </source>
</evidence>
<accession>A0A1E5L246</accession>
<dbReference type="Pfam" id="PF11372">
    <property type="entry name" value="DUF3173"/>
    <property type="match status" value="1"/>
</dbReference>
<name>A0A1E5L246_9ENTE</name>
<evidence type="ECO:0000313" key="1">
    <source>
        <dbReference type="EMBL" id="OEH84111.1"/>
    </source>
</evidence>
<protein>
    <submittedName>
        <fullName evidence="1">DUF3173 domain-containing protein</fullName>
    </submittedName>
</protein>
<gene>
    <name evidence="1" type="ORF">BCR26_01180</name>
</gene>
<sequence>MITITKEELIQLGFGTSQSQTIIRLAKNYMVQEGFDYYKSRRLGRVPVHAVEHILGITLEISKEVAVHGECV</sequence>
<reference evidence="1 2" key="1">
    <citation type="submission" date="2016-09" db="EMBL/GenBank/DDBJ databases">
        <authorList>
            <person name="Capua I."/>
            <person name="De Benedictis P."/>
            <person name="Joannis T."/>
            <person name="Lombin L.H."/>
            <person name="Cattoli G."/>
        </authorList>
    </citation>
    <scope>NUCLEOTIDE SEQUENCE [LARGE SCALE GENOMIC DNA]</scope>
    <source>
        <strain evidence="1 2">LMG 25899</strain>
    </source>
</reference>
<dbReference type="AlphaFoldDB" id="A0A1E5L246"/>
<dbReference type="InterPro" id="IPR021512">
    <property type="entry name" value="DUF3173"/>
</dbReference>
<dbReference type="EMBL" id="MIEK01000001">
    <property type="protein sequence ID" value="OEH84111.1"/>
    <property type="molecule type" value="Genomic_DNA"/>
</dbReference>